<protein>
    <submittedName>
        <fullName evidence="2">Uncharacterized protein</fullName>
    </submittedName>
</protein>
<proteinExistence type="predicted"/>
<organism evidence="2 3">
    <name type="scientific">Staurois parvus</name>
    <dbReference type="NCBI Taxonomy" id="386267"/>
    <lineage>
        <taxon>Eukaryota</taxon>
        <taxon>Metazoa</taxon>
        <taxon>Chordata</taxon>
        <taxon>Craniata</taxon>
        <taxon>Vertebrata</taxon>
        <taxon>Euteleostomi</taxon>
        <taxon>Amphibia</taxon>
        <taxon>Batrachia</taxon>
        <taxon>Anura</taxon>
        <taxon>Neobatrachia</taxon>
        <taxon>Ranoidea</taxon>
        <taxon>Ranidae</taxon>
        <taxon>Staurois</taxon>
    </lineage>
</organism>
<dbReference type="EMBL" id="CATNWA010020189">
    <property type="protein sequence ID" value="CAI9617157.1"/>
    <property type="molecule type" value="Genomic_DNA"/>
</dbReference>
<evidence type="ECO:0000256" key="1">
    <source>
        <dbReference type="SAM" id="MobiDB-lite"/>
    </source>
</evidence>
<gene>
    <name evidence="2" type="ORF">SPARVUS_LOCUS15511615</name>
</gene>
<dbReference type="PANTHER" id="PTHR45134">
    <property type="entry name" value="OS08G0543275 PROTEIN"/>
    <property type="match status" value="1"/>
</dbReference>
<accession>A0ABN9H619</accession>
<feature type="region of interest" description="Disordered" evidence="1">
    <location>
        <begin position="121"/>
        <end position="164"/>
    </location>
</feature>
<dbReference type="Proteomes" id="UP001162483">
    <property type="component" value="Unassembled WGS sequence"/>
</dbReference>
<feature type="non-terminal residue" evidence="2">
    <location>
        <position position="164"/>
    </location>
</feature>
<sequence length="164" mass="19143">MYIHRNTHTLTHVHTYTDTCTHRHMYIDTHKHTHRHIYTHTDTCTDTHMYIHTDTCTTVHAYTDTHKHTHMYTHTHTHKKLQYFVVHSQIRVLHSRGRQRAQHTLLCFHCTKLLSSLTAPSANDRSGLSSESAQQDSPGGHTRPHHNFHSPLARRRVEISSPAL</sequence>
<reference evidence="2" key="1">
    <citation type="submission" date="2023-05" db="EMBL/GenBank/DDBJ databases">
        <authorList>
            <person name="Stuckert A."/>
        </authorList>
    </citation>
    <scope>NUCLEOTIDE SEQUENCE</scope>
</reference>
<feature type="compositionally biased region" description="Polar residues" evidence="1">
    <location>
        <begin position="121"/>
        <end position="137"/>
    </location>
</feature>
<feature type="compositionally biased region" description="Basic residues" evidence="1">
    <location>
        <begin position="142"/>
        <end position="154"/>
    </location>
</feature>
<comment type="caution">
    <text evidence="2">The sequence shown here is derived from an EMBL/GenBank/DDBJ whole genome shotgun (WGS) entry which is preliminary data.</text>
</comment>
<evidence type="ECO:0000313" key="3">
    <source>
        <dbReference type="Proteomes" id="UP001162483"/>
    </source>
</evidence>
<evidence type="ECO:0000313" key="2">
    <source>
        <dbReference type="EMBL" id="CAI9617157.1"/>
    </source>
</evidence>
<name>A0ABN9H619_9NEOB</name>
<keyword evidence="3" id="KW-1185">Reference proteome</keyword>
<dbReference type="PANTHER" id="PTHR45134:SF5">
    <property type="entry name" value="OS08G0543275 PROTEIN"/>
    <property type="match status" value="1"/>
</dbReference>